<dbReference type="InterPro" id="IPR051267">
    <property type="entry name" value="STEAP_metalloreductase"/>
</dbReference>
<reference evidence="4" key="1">
    <citation type="submission" date="2023-07" db="EMBL/GenBank/DDBJ databases">
        <title>30 novel species of actinomycetes from the DSMZ collection.</title>
        <authorList>
            <person name="Nouioui I."/>
        </authorList>
    </citation>
    <scope>NUCLEOTIDE SEQUENCE [LARGE SCALE GENOMIC DNA]</scope>
    <source>
        <strain evidence="4">DSM 44743</strain>
    </source>
</reference>
<keyword evidence="1" id="KW-0560">Oxidoreductase</keyword>
<dbReference type="InterPro" id="IPR036291">
    <property type="entry name" value="NAD(P)-bd_dom_sf"/>
</dbReference>
<dbReference type="Gene3D" id="3.40.50.720">
    <property type="entry name" value="NAD(P)-binding Rossmann-like Domain"/>
    <property type="match status" value="1"/>
</dbReference>
<name>A0ABU2MH94_9ACTN</name>
<gene>
    <name evidence="3" type="ORF">RM479_26435</name>
</gene>
<dbReference type="EMBL" id="JAVREP010000031">
    <property type="protein sequence ID" value="MDT0331962.1"/>
    <property type="molecule type" value="Genomic_DNA"/>
</dbReference>
<feature type="domain" description="Pyrroline-5-carboxylate reductase catalytic N-terminal" evidence="2">
    <location>
        <begin position="23"/>
        <end position="114"/>
    </location>
</feature>
<protein>
    <submittedName>
        <fullName evidence="3">NAD(P)-binding domain-containing protein</fullName>
    </submittedName>
</protein>
<evidence type="ECO:0000313" key="4">
    <source>
        <dbReference type="Proteomes" id="UP001183390"/>
    </source>
</evidence>
<organism evidence="3 4">
    <name type="scientific">Nocardiopsis lambiniae</name>
    <dbReference type="NCBI Taxonomy" id="3075539"/>
    <lineage>
        <taxon>Bacteria</taxon>
        <taxon>Bacillati</taxon>
        <taxon>Actinomycetota</taxon>
        <taxon>Actinomycetes</taxon>
        <taxon>Streptosporangiales</taxon>
        <taxon>Nocardiopsidaceae</taxon>
        <taxon>Nocardiopsis</taxon>
    </lineage>
</organism>
<proteinExistence type="predicted"/>
<sequence>MSGARRPNVEDTAPHNERTVPMRIGIIGAGNIGGNLTRGLTALGHDVKVANSRGPQTLTDLAAKTGATPATTAEAARGAEVVVVTIPLKNIPDLPTDLFAEATEGLVLLDTNNYYPRERDGRIAAIEDDGLTESRWVEHHLRHPVIKAFNGTYASDLLDRPRPAGDPERIAVPVAGDDEAAKKVVRDLVDALGFDTVDAGGIDDSWRQQPGTPVYGLRGGVEAVTEALARASSDRPADFRG</sequence>
<accession>A0ABU2MH94</accession>
<comment type="caution">
    <text evidence="3">The sequence shown here is derived from an EMBL/GenBank/DDBJ whole genome shotgun (WGS) entry which is preliminary data.</text>
</comment>
<evidence type="ECO:0000313" key="3">
    <source>
        <dbReference type="EMBL" id="MDT0331962.1"/>
    </source>
</evidence>
<dbReference type="PANTHER" id="PTHR14239">
    <property type="entry name" value="DUDULIN-RELATED"/>
    <property type="match status" value="1"/>
</dbReference>
<dbReference type="RefSeq" id="WP_311514418.1">
    <property type="nucleotide sequence ID" value="NZ_JAVREP010000031.1"/>
</dbReference>
<keyword evidence="4" id="KW-1185">Reference proteome</keyword>
<dbReference type="SUPFAM" id="SSF51735">
    <property type="entry name" value="NAD(P)-binding Rossmann-fold domains"/>
    <property type="match status" value="1"/>
</dbReference>
<dbReference type="Proteomes" id="UP001183390">
    <property type="component" value="Unassembled WGS sequence"/>
</dbReference>
<evidence type="ECO:0000259" key="2">
    <source>
        <dbReference type="Pfam" id="PF03807"/>
    </source>
</evidence>
<dbReference type="PANTHER" id="PTHR14239:SF10">
    <property type="entry name" value="REDUCTASE"/>
    <property type="match status" value="1"/>
</dbReference>
<dbReference type="Pfam" id="PF03807">
    <property type="entry name" value="F420_oxidored"/>
    <property type="match status" value="1"/>
</dbReference>
<evidence type="ECO:0000256" key="1">
    <source>
        <dbReference type="ARBA" id="ARBA00023002"/>
    </source>
</evidence>
<dbReference type="InterPro" id="IPR028939">
    <property type="entry name" value="P5C_Rdtase_cat_N"/>
</dbReference>